<protein>
    <submittedName>
        <fullName evidence="2">Uncharacterized protein</fullName>
    </submittedName>
</protein>
<feature type="region of interest" description="Disordered" evidence="1">
    <location>
        <begin position="37"/>
        <end position="58"/>
    </location>
</feature>
<dbReference type="EMBL" id="AUZY01007951">
    <property type="protein sequence ID" value="EQD47805.1"/>
    <property type="molecule type" value="Genomic_DNA"/>
</dbReference>
<name>T1B0B7_9ZZZZ</name>
<gene>
    <name evidence="2" type="ORF">B1B_12159</name>
</gene>
<proteinExistence type="predicted"/>
<evidence type="ECO:0000256" key="1">
    <source>
        <dbReference type="SAM" id="MobiDB-lite"/>
    </source>
</evidence>
<feature type="compositionally biased region" description="Basic and acidic residues" evidence="1">
    <location>
        <begin position="41"/>
        <end position="58"/>
    </location>
</feature>
<comment type="caution">
    <text evidence="2">The sequence shown here is derived from an EMBL/GenBank/DDBJ whole genome shotgun (WGS) entry which is preliminary data.</text>
</comment>
<accession>T1B0B7</accession>
<reference evidence="2" key="2">
    <citation type="journal article" date="2014" name="ISME J.">
        <title>Microbial stratification in low pH oxic and suboxic macroscopic growths along an acid mine drainage.</title>
        <authorList>
            <person name="Mendez-Garcia C."/>
            <person name="Mesa V."/>
            <person name="Sprenger R.R."/>
            <person name="Richter M."/>
            <person name="Diez M.S."/>
            <person name="Solano J."/>
            <person name="Bargiela R."/>
            <person name="Golyshina O.V."/>
            <person name="Manteca A."/>
            <person name="Ramos J.L."/>
            <person name="Gallego J.R."/>
            <person name="Llorente I."/>
            <person name="Martins Dos Santos V.A."/>
            <person name="Jensen O.N."/>
            <person name="Pelaez A.I."/>
            <person name="Sanchez J."/>
            <person name="Ferrer M."/>
        </authorList>
    </citation>
    <scope>NUCLEOTIDE SEQUENCE</scope>
</reference>
<dbReference type="AlphaFoldDB" id="T1B0B7"/>
<reference evidence="2" key="1">
    <citation type="submission" date="2013-08" db="EMBL/GenBank/DDBJ databases">
        <authorList>
            <person name="Mendez C."/>
            <person name="Richter M."/>
            <person name="Ferrer M."/>
            <person name="Sanchez J."/>
        </authorList>
    </citation>
    <scope>NUCLEOTIDE SEQUENCE</scope>
</reference>
<organism evidence="2">
    <name type="scientific">mine drainage metagenome</name>
    <dbReference type="NCBI Taxonomy" id="410659"/>
    <lineage>
        <taxon>unclassified sequences</taxon>
        <taxon>metagenomes</taxon>
        <taxon>ecological metagenomes</taxon>
    </lineage>
</organism>
<feature type="non-terminal residue" evidence="2">
    <location>
        <position position="58"/>
    </location>
</feature>
<sequence>MSSATTLEESLKRLKLVTLAERLDGWLETAAKAGMGVRGVPGEDRRGGTVLEKHKTHR</sequence>
<evidence type="ECO:0000313" key="2">
    <source>
        <dbReference type="EMBL" id="EQD47805.1"/>
    </source>
</evidence>